<organism evidence="2 3">
    <name type="scientific">Lagenidium giganteum</name>
    <dbReference type="NCBI Taxonomy" id="4803"/>
    <lineage>
        <taxon>Eukaryota</taxon>
        <taxon>Sar</taxon>
        <taxon>Stramenopiles</taxon>
        <taxon>Oomycota</taxon>
        <taxon>Peronosporomycetes</taxon>
        <taxon>Pythiales</taxon>
        <taxon>Pythiaceae</taxon>
    </lineage>
</organism>
<evidence type="ECO:0008006" key="4">
    <source>
        <dbReference type="Google" id="ProtNLM"/>
    </source>
</evidence>
<evidence type="ECO:0000256" key="1">
    <source>
        <dbReference type="SAM" id="MobiDB-lite"/>
    </source>
</evidence>
<gene>
    <name evidence="2" type="ORF">N0F65_004189</name>
</gene>
<proteinExistence type="predicted"/>
<comment type="caution">
    <text evidence="2">The sequence shown here is derived from an EMBL/GenBank/DDBJ whole genome shotgun (WGS) entry which is preliminary data.</text>
</comment>
<keyword evidence="3" id="KW-1185">Reference proteome</keyword>
<name>A0AAV2YMM8_9STRA</name>
<reference evidence="2" key="2">
    <citation type="journal article" date="2023" name="Microbiol Resour">
        <title>Decontamination and Annotation of the Draft Genome Sequence of the Oomycete Lagenidium giganteum ARSEF 373.</title>
        <authorList>
            <person name="Morgan W.R."/>
            <person name="Tartar A."/>
        </authorList>
    </citation>
    <scope>NUCLEOTIDE SEQUENCE</scope>
    <source>
        <strain evidence="2">ARSEF 373</strain>
    </source>
</reference>
<evidence type="ECO:0000313" key="2">
    <source>
        <dbReference type="EMBL" id="DAZ94573.1"/>
    </source>
</evidence>
<reference evidence="2" key="1">
    <citation type="submission" date="2022-11" db="EMBL/GenBank/DDBJ databases">
        <authorList>
            <person name="Morgan W.R."/>
            <person name="Tartar A."/>
        </authorList>
    </citation>
    <scope>NUCLEOTIDE SEQUENCE</scope>
    <source>
        <strain evidence="2">ARSEF 373</strain>
    </source>
</reference>
<dbReference type="EMBL" id="DAKRPA010000244">
    <property type="protein sequence ID" value="DAZ94573.1"/>
    <property type="molecule type" value="Genomic_DNA"/>
</dbReference>
<dbReference type="Proteomes" id="UP001146120">
    <property type="component" value="Unassembled WGS sequence"/>
</dbReference>
<protein>
    <recommendedName>
        <fullName evidence="4">Transposase</fullName>
    </recommendedName>
</protein>
<feature type="non-terminal residue" evidence="2">
    <location>
        <position position="131"/>
    </location>
</feature>
<accession>A0AAV2YMM8</accession>
<feature type="region of interest" description="Disordered" evidence="1">
    <location>
        <begin position="96"/>
        <end position="131"/>
    </location>
</feature>
<dbReference type="AlphaFoldDB" id="A0AAV2YMM8"/>
<evidence type="ECO:0000313" key="3">
    <source>
        <dbReference type="Proteomes" id="UP001146120"/>
    </source>
</evidence>
<sequence>MFSFTLPDHAPSFMHKQLCEGGHEFADWFTDAYLTSPWENWFATAAIPGILPNQNSIESHHRAIKQICVDHLRADTTTVLNDSIPSVIRYQALKRVKSDRTNRQNPATESEAQFVGITEESSAKHQSHAME</sequence>